<feature type="compositionally biased region" description="Polar residues" evidence="1">
    <location>
        <begin position="361"/>
        <end position="383"/>
    </location>
</feature>
<gene>
    <name evidence="4" type="primary">LOC115218429</name>
</gene>
<dbReference type="SUPFAM" id="SSF160443">
    <property type="entry name" value="SMR domain-like"/>
    <property type="match status" value="1"/>
</dbReference>
<dbReference type="InterPro" id="IPR027417">
    <property type="entry name" value="P-loop_NTPase"/>
</dbReference>
<dbReference type="SMART" id="SM00463">
    <property type="entry name" value="SMR"/>
    <property type="match status" value="1"/>
</dbReference>
<feature type="domain" description="Smr" evidence="2">
    <location>
        <begin position="837"/>
        <end position="918"/>
    </location>
</feature>
<accession>A0A7E6F9B8</accession>
<proteinExistence type="predicted"/>
<dbReference type="Gene3D" id="3.40.50.300">
    <property type="entry name" value="P-loop containing nucleotide triphosphate hydrolases"/>
    <property type="match status" value="1"/>
</dbReference>
<feature type="compositionally biased region" description="Polar residues" evidence="1">
    <location>
        <begin position="521"/>
        <end position="536"/>
    </location>
</feature>
<sequence length="918" mass="103216">MDSTYSTDNCLTNDNQFEIPSSLPDMPKKVPATNTTDSDSDLQYEDCQAFLLPSAFVVPQISLQDSVSYESTLPACIKYDPVPLFGCHGKKRSTDVFILKENLGGVASPKGNLNPCAKEFKPSAMPASLYASIAATQPALKPKAGQKKKNNSSSVTAQTKSDEVLRKRIQLLLQTKKIIILMRGCPGSGKSTLAKKLLECLPKNKTAAILSTDDYFKDNRNNYCFYVERLSDAHAWNQQRALNAMKEGTDLVIIDNTNLTLWEMEPYANYAKENGYFLEIVEPNTAWKFKARKLAARNTHGVGYEKIVDMLKKYEEVTVHQLLRNKKAPRTSAPVINAETRSVQKESKRNYKRNRKRHRSANNGENKSNKNHGISESSETTCDGNLDDGMYMSLSSPLRPDSWGSDSNWDEPQLPKLGRVENLSDSECTDSSQSNSVEPSSDEEDMEHLASSFSFVDLGENAISSVTDSADVCSSLEMLALNCLLKDGMDENLDVADRAILEACQKKDDFLQQMFQKRSQADEITQSGTDLEQSGTDIAPQISDNSEGEPCLSDSVSDEDGAFYINYSIKMEFLTLLAQLFGPLEELENKVPDKEGFINTKLSLEHLSSLHKTLSEICQSKKEAKNRRSDNLPLSEFVDDTTDFQEVPNIPLSSSSATPDSLSQIMREQQEGQIELELKLQRNDPVTVGKLRKLCSEFPGYDPNIIEIIFQENDYNYTTTLAFLNGVPDKTGLDNKVFSDSPQQCVVRRTNTPKIYSRNRFLNWIQVPKVDYQNQIAFYKKRLSDSTVKKHLYNTQCLSLAKEYNQSQASMYKKELLKAELGLLKQEVAHRLTPEYYNVVDLHGMKIHEAVSITKQCLQDYKRALDNGYMMKRNLTIITGKGLNNVAGRSVLKPPILSHIKQNSFRFIEDDGSIKVFF</sequence>
<feature type="region of interest" description="Disordered" evidence="1">
    <location>
        <begin position="1"/>
        <end position="40"/>
    </location>
</feature>
<dbReference type="Proteomes" id="UP000515154">
    <property type="component" value="Linkage group LG13"/>
</dbReference>
<dbReference type="RefSeq" id="XP_036364128.1">
    <property type="nucleotide sequence ID" value="XM_036508235.1"/>
</dbReference>
<dbReference type="Gene3D" id="3.30.1370.110">
    <property type="match status" value="1"/>
</dbReference>
<dbReference type="InterPro" id="IPR036063">
    <property type="entry name" value="Smr_dom_sf"/>
</dbReference>
<evidence type="ECO:0000259" key="2">
    <source>
        <dbReference type="SMART" id="SM00463"/>
    </source>
</evidence>
<dbReference type="GO" id="GO:0004519">
    <property type="term" value="F:endonuclease activity"/>
    <property type="evidence" value="ECO:0007669"/>
    <property type="project" value="TreeGrafter"/>
</dbReference>
<evidence type="ECO:0000256" key="1">
    <source>
        <dbReference type="SAM" id="MobiDB-lite"/>
    </source>
</evidence>
<feature type="compositionally biased region" description="Polar residues" evidence="1">
    <location>
        <begin position="1"/>
        <end position="19"/>
    </location>
</feature>
<dbReference type="GO" id="GO:0005634">
    <property type="term" value="C:nucleus"/>
    <property type="evidence" value="ECO:0007669"/>
    <property type="project" value="TreeGrafter"/>
</dbReference>
<dbReference type="PANTHER" id="PTHR46535:SF1">
    <property type="entry name" value="NEDD4-BINDING PROTEIN 2"/>
    <property type="match status" value="1"/>
</dbReference>
<protein>
    <submittedName>
        <fullName evidence="4">Uncharacterized protein LOC115218429 isoform X1</fullName>
    </submittedName>
</protein>
<feature type="region of interest" description="Disordered" evidence="1">
    <location>
        <begin position="521"/>
        <end position="553"/>
    </location>
</feature>
<dbReference type="PANTHER" id="PTHR46535">
    <property type="entry name" value="NEDD4-BINDING PROTEIN 2"/>
    <property type="match status" value="1"/>
</dbReference>
<dbReference type="InterPro" id="IPR052772">
    <property type="entry name" value="Endo/PolyKinase_Domain-Protein"/>
</dbReference>
<name>A0A7E6F9B8_9MOLL</name>
<evidence type="ECO:0000313" key="3">
    <source>
        <dbReference type="Proteomes" id="UP000515154"/>
    </source>
</evidence>
<organism evidence="3 4">
    <name type="scientific">Octopus sinensis</name>
    <name type="common">East Asian common octopus</name>
    <dbReference type="NCBI Taxonomy" id="2607531"/>
    <lineage>
        <taxon>Eukaryota</taxon>
        <taxon>Metazoa</taxon>
        <taxon>Spiralia</taxon>
        <taxon>Lophotrochozoa</taxon>
        <taxon>Mollusca</taxon>
        <taxon>Cephalopoda</taxon>
        <taxon>Coleoidea</taxon>
        <taxon>Octopodiformes</taxon>
        <taxon>Octopoda</taxon>
        <taxon>Incirrata</taxon>
        <taxon>Octopodidae</taxon>
        <taxon>Octopus</taxon>
    </lineage>
</organism>
<feature type="compositionally biased region" description="Basic residues" evidence="1">
    <location>
        <begin position="350"/>
        <end position="360"/>
    </location>
</feature>
<reference evidence="4" key="1">
    <citation type="submission" date="2025-08" db="UniProtKB">
        <authorList>
            <consortium name="RefSeq"/>
        </authorList>
    </citation>
    <scope>IDENTIFICATION</scope>
</reference>
<dbReference type="CDD" id="cd00009">
    <property type="entry name" value="AAA"/>
    <property type="match status" value="1"/>
</dbReference>
<dbReference type="InterPro" id="IPR002625">
    <property type="entry name" value="Smr_dom"/>
</dbReference>
<feature type="compositionally biased region" description="Polar residues" evidence="1">
    <location>
        <begin position="423"/>
        <end position="439"/>
    </location>
</feature>
<keyword evidence="3" id="KW-1185">Reference proteome</keyword>
<dbReference type="AlphaFoldDB" id="A0A7E6F9B8"/>
<dbReference type="SUPFAM" id="SSF52540">
    <property type="entry name" value="P-loop containing nucleoside triphosphate hydrolases"/>
    <property type="match status" value="1"/>
</dbReference>
<dbReference type="Pfam" id="PF13671">
    <property type="entry name" value="AAA_33"/>
    <property type="match status" value="1"/>
</dbReference>
<feature type="region of interest" description="Disordered" evidence="1">
    <location>
        <begin position="325"/>
        <end position="448"/>
    </location>
</feature>
<evidence type="ECO:0000313" key="4">
    <source>
        <dbReference type="RefSeq" id="XP_036364128.1"/>
    </source>
</evidence>